<keyword evidence="4" id="KW-1185">Reference proteome</keyword>
<dbReference type="GO" id="GO:0008168">
    <property type="term" value="F:methyltransferase activity"/>
    <property type="evidence" value="ECO:0007669"/>
    <property type="project" value="UniProtKB-KW"/>
</dbReference>
<proteinExistence type="predicted"/>
<dbReference type="SUPFAM" id="SSF53335">
    <property type="entry name" value="S-adenosyl-L-methionine-dependent methyltransferases"/>
    <property type="match status" value="1"/>
</dbReference>
<evidence type="ECO:0000256" key="1">
    <source>
        <dbReference type="ARBA" id="ARBA00022679"/>
    </source>
</evidence>
<dbReference type="GO" id="GO:0032259">
    <property type="term" value="P:methylation"/>
    <property type="evidence" value="ECO:0007669"/>
    <property type="project" value="UniProtKB-KW"/>
</dbReference>
<dbReference type="InterPro" id="IPR029063">
    <property type="entry name" value="SAM-dependent_MTases_sf"/>
</dbReference>
<evidence type="ECO:0000313" key="3">
    <source>
        <dbReference type="EMBL" id="RAW03206.1"/>
    </source>
</evidence>
<accession>A0A364Y7X0</accession>
<gene>
    <name evidence="3" type="ORF">DQQ10_03730</name>
</gene>
<keyword evidence="1 3" id="KW-0808">Transferase</keyword>
<reference evidence="3 4" key="1">
    <citation type="submission" date="2018-06" db="EMBL/GenBank/DDBJ databases">
        <title>Chryseolinea flavus sp. nov., a member of the phylum Bacteroidetes isolated from soil.</title>
        <authorList>
            <person name="Li Y."/>
            <person name="Wang J."/>
        </authorList>
    </citation>
    <scope>NUCLEOTIDE SEQUENCE [LARGE SCALE GENOMIC DNA]</scope>
    <source>
        <strain evidence="3 4">SDU1-6</strain>
    </source>
</reference>
<dbReference type="Gene3D" id="3.40.50.150">
    <property type="entry name" value="Vaccinia Virus protein VP39"/>
    <property type="match status" value="1"/>
</dbReference>
<protein>
    <submittedName>
        <fullName evidence="3">SAM-dependent methyltransferase</fullName>
    </submittedName>
</protein>
<dbReference type="Proteomes" id="UP000251889">
    <property type="component" value="Unassembled WGS sequence"/>
</dbReference>
<dbReference type="RefSeq" id="WP_112745421.1">
    <property type="nucleotide sequence ID" value="NZ_QMFY01000001.1"/>
</dbReference>
<dbReference type="Pfam" id="PF13649">
    <property type="entry name" value="Methyltransf_25"/>
    <property type="match status" value="1"/>
</dbReference>
<dbReference type="OrthoDB" id="9800454at2"/>
<dbReference type="AlphaFoldDB" id="A0A364Y7X0"/>
<comment type="caution">
    <text evidence="3">The sequence shown here is derived from an EMBL/GenBank/DDBJ whole genome shotgun (WGS) entry which is preliminary data.</text>
</comment>
<evidence type="ECO:0000259" key="2">
    <source>
        <dbReference type="Pfam" id="PF13649"/>
    </source>
</evidence>
<feature type="domain" description="Methyltransferase" evidence="2">
    <location>
        <begin position="63"/>
        <end position="159"/>
    </location>
</feature>
<dbReference type="InterPro" id="IPR041698">
    <property type="entry name" value="Methyltransf_25"/>
</dbReference>
<sequence length="235" mass="26967">MPNFNVRSDELEVMDDLNCAGEVVRQTLHELEVINTWLGGNAVTMDGVKKLFKNIATQKEIVIADLGCGRGDMLLSIDRWALRNGYRVKLLGFDANPNIVAEARSHARSNPRITFEVLDIFSARFQELQFDVVTGTLFYHHFTSDQLAAFFTALRKRVKIGILVNDIHRHPLAYYSIKLLTGWFSRSPMVKADAPLSVMRAFHKHELKEIFSAAGFRHVEIRWKWAFRWQVIAHA</sequence>
<keyword evidence="3" id="KW-0489">Methyltransferase</keyword>
<dbReference type="CDD" id="cd02440">
    <property type="entry name" value="AdoMet_MTases"/>
    <property type="match status" value="1"/>
</dbReference>
<organism evidence="3 4">
    <name type="scientific">Pseudochryseolinea flava</name>
    <dbReference type="NCBI Taxonomy" id="2059302"/>
    <lineage>
        <taxon>Bacteria</taxon>
        <taxon>Pseudomonadati</taxon>
        <taxon>Bacteroidota</taxon>
        <taxon>Cytophagia</taxon>
        <taxon>Cytophagales</taxon>
        <taxon>Fulvivirgaceae</taxon>
        <taxon>Pseudochryseolinea</taxon>
    </lineage>
</organism>
<name>A0A364Y7X0_9BACT</name>
<dbReference type="EMBL" id="QMFY01000001">
    <property type="protein sequence ID" value="RAW03206.1"/>
    <property type="molecule type" value="Genomic_DNA"/>
</dbReference>
<dbReference type="PANTHER" id="PTHR43861">
    <property type="entry name" value="TRANS-ACONITATE 2-METHYLTRANSFERASE-RELATED"/>
    <property type="match status" value="1"/>
</dbReference>
<evidence type="ECO:0000313" key="4">
    <source>
        <dbReference type="Proteomes" id="UP000251889"/>
    </source>
</evidence>